<evidence type="ECO:0000313" key="3">
    <source>
        <dbReference type="RefSeq" id="XP_016459746.1"/>
    </source>
</evidence>
<dbReference type="KEGG" id="nta:107783284"/>
<feature type="region of interest" description="Disordered" evidence="1">
    <location>
        <begin position="18"/>
        <end position="72"/>
    </location>
</feature>
<name>A0A1S3Z5S3_TOBAC</name>
<evidence type="ECO:0000256" key="1">
    <source>
        <dbReference type="SAM" id="MobiDB-lite"/>
    </source>
</evidence>
<dbReference type="AlphaFoldDB" id="A0A1S3Z5S3"/>
<gene>
    <name evidence="3" type="primary">LOC107783284</name>
</gene>
<proteinExistence type="predicted"/>
<dbReference type="Proteomes" id="UP000790787">
    <property type="component" value="Chromosome 14"/>
</dbReference>
<keyword evidence="2" id="KW-1185">Reference proteome</keyword>
<reference evidence="3" key="2">
    <citation type="submission" date="2025-08" db="UniProtKB">
        <authorList>
            <consortium name="RefSeq"/>
        </authorList>
    </citation>
    <scope>IDENTIFICATION</scope>
    <source>
        <tissue evidence="3">Leaf</tissue>
    </source>
</reference>
<feature type="compositionally biased region" description="Basic and acidic residues" evidence="1">
    <location>
        <begin position="33"/>
        <end position="67"/>
    </location>
</feature>
<organism evidence="2 3">
    <name type="scientific">Nicotiana tabacum</name>
    <name type="common">Common tobacco</name>
    <dbReference type="NCBI Taxonomy" id="4097"/>
    <lineage>
        <taxon>Eukaryota</taxon>
        <taxon>Viridiplantae</taxon>
        <taxon>Streptophyta</taxon>
        <taxon>Embryophyta</taxon>
        <taxon>Tracheophyta</taxon>
        <taxon>Spermatophyta</taxon>
        <taxon>Magnoliopsida</taxon>
        <taxon>eudicotyledons</taxon>
        <taxon>Gunneridae</taxon>
        <taxon>Pentapetalae</taxon>
        <taxon>asterids</taxon>
        <taxon>lamiids</taxon>
        <taxon>Solanales</taxon>
        <taxon>Solanaceae</taxon>
        <taxon>Nicotianoideae</taxon>
        <taxon>Nicotianeae</taxon>
        <taxon>Nicotiana</taxon>
    </lineage>
</organism>
<dbReference type="PANTHER" id="PTHR31260">
    <property type="entry name" value="CYSTATIN/MONELLIN SUPERFAMILY PROTEIN"/>
    <property type="match status" value="1"/>
</dbReference>
<dbReference type="PANTHER" id="PTHR31260:SF28">
    <property type="entry name" value="CYSTATIN DOMAIN PROTEIN"/>
    <property type="match status" value="1"/>
</dbReference>
<dbReference type="RefSeq" id="XP_016459746.1">
    <property type="nucleotide sequence ID" value="XM_016604260.1"/>
</dbReference>
<dbReference type="PaxDb" id="4097-A0A1S3Z5S3"/>
<dbReference type="InterPro" id="IPR006462">
    <property type="entry name" value="MS5"/>
</dbReference>
<reference evidence="2" key="1">
    <citation type="journal article" date="2014" name="Nat. Commun.">
        <title>The tobacco genome sequence and its comparison with those of tomato and potato.</title>
        <authorList>
            <person name="Sierro N."/>
            <person name="Battey J.N."/>
            <person name="Ouadi S."/>
            <person name="Bakaher N."/>
            <person name="Bovet L."/>
            <person name="Willig A."/>
            <person name="Goepfert S."/>
            <person name="Peitsch M.C."/>
            <person name="Ivanov N.V."/>
        </authorList>
    </citation>
    <scope>NUCLEOTIDE SEQUENCE [LARGE SCALE GENOMIC DNA]</scope>
</reference>
<dbReference type="OMA" id="CMEAPIC"/>
<accession>A0A1S3Z5S3</accession>
<evidence type="ECO:0000313" key="2">
    <source>
        <dbReference type="Proteomes" id="UP000790787"/>
    </source>
</evidence>
<protein>
    <submittedName>
        <fullName evidence="3">Uncharacterized protein LOC107783284</fullName>
    </submittedName>
</protein>
<dbReference type="GeneID" id="107783284"/>
<dbReference type="OrthoDB" id="1221041at2759"/>
<dbReference type="RefSeq" id="XP_016459746.1">
    <property type="nucleotide sequence ID" value="XM_016604260.2"/>
</dbReference>
<sequence>MSTPCACGTVVVVEDEKLMAGTSSHSSTEEESPPEKKLKLYNENNKDDLKFDDESGSDGEQKGKEEESFGYDPDDWMTWPNKDVFIKYFQQLHESDGFEFDEYPGSCMFAPIYPMIGFERFPEFVDEIKGYASMAIKKYFGNDGKERDIKEIVRINAGGCRDFTYYITFKIDNDGNEETFQAKVEDTIENTIEIPICRRKV</sequence>